<sequence length="31" mass="3715">MLVEDKDKWCWVDDYGNADIIAGREKQEEEE</sequence>
<protein>
    <submittedName>
        <fullName evidence="1">Uncharacterized protein</fullName>
    </submittedName>
</protein>
<evidence type="ECO:0000313" key="1">
    <source>
        <dbReference type="EMBL" id="DAF52861.1"/>
    </source>
</evidence>
<accession>A0A8S5SP74</accession>
<proteinExistence type="predicted"/>
<organism evidence="1">
    <name type="scientific">Myoviridae sp. cty4e12</name>
    <dbReference type="NCBI Taxonomy" id="2827718"/>
    <lineage>
        <taxon>Viruses</taxon>
        <taxon>Duplodnaviria</taxon>
        <taxon>Heunggongvirae</taxon>
        <taxon>Uroviricota</taxon>
        <taxon>Caudoviricetes</taxon>
    </lineage>
</organism>
<dbReference type="EMBL" id="BK032643">
    <property type="protein sequence ID" value="DAF52861.1"/>
    <property type="molecule type" value="Genomic_DNA"/>
</dbReference>
<reference evidence="1" key="1">
    <citation type="journal article" date="2021" name="Proc. Natl. Acad. Sci. U.S.A.">
        <title>A Catalog of Tens of Thousands of Viruses from Human Metagenomes Reveals Hidden Associations with Chronic Diseases.</title>
        <authorList>
            <person name="Tisza M.J."/>
            <person name="Buck C.B."/>
        </authorList>
    </citation>
    <scope>NUCLEOTIDE SEQUENCE</scope>
    <source>
        <strain evidence="1">Cty4e12</strain>
    </source>
</reference>
<name>A0A8S5SP74_9CAUD</name>